<dbReference type="InterPro" id="IPR013180">
    <property type="entry name" value="CTNNBL1_N"/>
</dbReference>
<keyword evidence="3" id="KW-1185">Reference proteome</keyword>
<comment type="caution">
    <text evidence="2">The sequence shown here is derived from an EMBL/GenBank/DDBJ whole genome shotgun (WGS) entry which is preliminary data.</text>
</comment>
<dbReference type="Gene3D" id="1.25.10.10">
    <property type="entry name" value="Leucine-rich Repeat Variant"/>
    <property type="match status" value="1"/>
</dbReference>
<feature type="non-terminal residue" evidence="2">
    <location>
        <position position="1"/>
    </location>
</feature>
<dbReference type="InterPro" id="IPR011989">
    <property type="entry name" value="ARM-like"/>
</dbReference>
<evidence type="ECO:0000259" key="1">
    <source>
        <dbReference type="Pfam" id="PF08216"/>
    </source>
</evidence>
<protein>
    <recommendedName>
        <fullName evidence="1">Beta-catenin-like protein 1 N-terminal domain-containing protein</fullName>
    </recommendedName>
</protein>
<sequence>TVENILEVRPDLCKALSGQGLFAWLLRRIQKRTMISSSNTSGGIDTYFDRNKLYAAEILHHAL</sequence>
<evidence type="ECO:0000313" key="2">
    <source>
        <dbReference type="EMBL" id="VEL30417.1"/>
    </source>
</evidence>
<feature type="domain" description="Beta-catenin-like protein 1 N-terminal" evidence="1">
    <location>
        <begin position="2"/>
        <end position="60"/>
    </location>
</feature>
<name>A0A448X881_9PLAT</name>
<dbReference type="EMBL" id="CAAALY010112162">
    <property type="protein sequence ID" value="VEL30417.1"/>
    <property type="molecule type" value="Genomic_DNA"/>
</dbReference>
<dbReference type="AlphaFoldDB" id="A0A448X881"/>
<evidence type="ECO:0000313" key="3">
    <source>
        <dbReference type="Proteomes" id="UP000784294"/>
    </source>
</evidence>
<gene>
    <name evidence="2" type="ORF">PXEA_LOCUS23857</name>
</gene>
<dbReference type="Pfam" id="PF08216">
    <property type="entry name" value="CTNNBL"/>
    <property type="match status" value="1"/>
</dbReference>
<dbReference type="Proteomes" id="UP000784294">
    <property type="component" value="Unassembled WGS sequence"/>
</dbReference>
<reference evidence="2" key="1">
    <citation type="submission" date="2018-11" db="EMBL/GenBank/DDBJ databases">
        <authorList>
            <consortium name="Pathogen Informatics"/>
        </authorList>
    </citation>
    <scope>NUCLEOTIDE SEQUENCE</scope>
</reference>
<accession>A0A448X881</accession>
<organism evidence="2 3">
    <name type="scientific">Protopolystoma xenopodis</name>
    <dbReference type="NCBI Taxonomy" id="117903"/>
    <lineage>
        <taxon>Eukaryota</taxon>
        <taxon>Metazoa</taxon>
        <taxon>Spiralia</taxon>
        <taxon>Lophotrochozoa</taxon>
        <taxon>Platyhelminthes</taxon>
        <taxon>Monogenea</taxon>
        <taxon>Polyopisthocotylea</taxon>
        <taxon>Polystomatidea</taxon>
        <taxon>Polystomatidae</taxon>
        <taxon>Protopolystoma</taxon>
    </lineage>
</organism>
<proteinExistence type="predicted"/>